<evidence type="ECO:0000313" key="4">
    <source>
        <dbReference type="Proteomes" id="UP000664167"/>
    </source>
</evidence>
<evidence type="ECO:0000259" key="2">
    <source>
        <dbReference type="SMART" id="SM01008"/>
    </source>
</evidence>
<keyword evidence="4" id="KW-1185">Reference proteome</keyword>
<evidence type="ECO:0000256" key="1">
    <source>
        <dbReference type="SAM" id="MobiDB-lite"/>
    </source>
</evidence>
<comment type="caution">
    <text evidence="3">The sequence shown here is derived from an EMBL/GenBank/DDBJ whole genome shotgun (WGS) entry which is preliminary data.</text>
</comment>
<dbReference type="InterPro" id="IPR036856">
    <property type="entry name" value="Ald_Oxase/Xan_DH_a/b_sf"/>
</dbReference>
<name>A0A939JP03_9ACTN</name>
<dbReference type="EMBL" id="JAFLRJ010001502">
    <property type="protein sequence ID" value="MBO0518314.1"/>
    <property type="molecule type" value="Genomic_DNA"/>
</dbReference>
<dbReference type="Pfam" id="PF01315">
    <property type="entry name" value="Ald_Xan_dh_C"/>
    <property type="match status" value="1"/>
</dbReference>
<feature type="non-terminal residue" evidence="3">
    <location>
        <position position="104"/>
    </location>
</feature>
<organism evidence="3 4">
    <name type="scientific">Streptomyces beijiangensis</name>
    <dbReference type="NCBI Taxonomy" id="163361"/>
    <lineage>
        <taxon>Bacteria</taxon>
        <taxon>Bacillati</taxon>
        <taxon>Actinomycetota</taxon>
        <taxon>Actinomycetes</taxon>
        <taxon>Kitasatosporales</taxon>
        <taxon>Streptomycetaceae</taxon>
        <taxon>Streptomyces</taxon>
    </lineage>
</organism>
<accession>A0A939JP03</accession>
<feature type="region of interest" description="Disordered" evidence="1">
    <location>
        <begin position="1"/>
        <end position="30"/>
    </location>
</feature>
<dbReference type="Proteomes" id="UP000664167">
    <property type="component" value="Unassembled WGS sequence"/>
</dbReference>
<dbReference type="SUPFAM" id="SSF54665">
    <property type="entry name" value="CO dehydrogenase molybdoprotein N-domain-like"/>
    <property type="match status" value="1"/>
</dbReference>
<dbReference type="SMART" id="SM01008">
    <property type="entry name" value="Ald_Xan_dh_C"/>
    <property type="match status" value="1"/>
</dbReference>
<sequence length="104" mass="10801">MTTTTKPSAIGQPLDRVDGRPKVTGGAHYSTEIPLPDTAYAYVVGSRIAAGRVTGIDTSAATAEEGVLAVLTHENLPRIAEQPPLVPSLAGKAAPGQTYFPMQD</sequence>
<gene>
    <name evidence="3" type="ORF">J0695_42420</name>
</gene>
<protein>
    <submittedName>
        <fullName evidence="3">Xanthine dehydrogenase family protein molybdopterin-binding subunit</fullName>
    </submittedName>
</protein>
<dbReference type="InterPro" id="IPR000674">
    <property type="entry name" value="Ald_Oxase/Xan_DH_a/b"/>
</dbReference>
<feature type="domain" description="Aldehyde oxidase/xanthine dehydrogenase a/b hammerhead" evidence="2">
    <location>
        <begin position="24"/>
        <end position="97"/>
    </location>
</feature>
<feature type="region of interest" description="Disordered" evidence="1">
    <location>
        <begin position="82"/>
        <end position="104"/>
    </location>
</feature>
<reference evidence="3" key="1">
    <citation type="submission" date="2021-03" db="EMBL/GenBank/DDBJ databases">
        <title>Streptomyces poriferae sp. nov., a novel marine sponge-derived Actinobacteria species with anti-MRSA activity.</title>
        <authorList>
            <person name="Sandoval-Powers M."/>
            <person name="Kralova S."/>
            <person name="Nguyen G.-S."/>
            <person name="Fawwal D."/>
            <person name="Degnes K."/>
            <person name="Klinkenberg G."/>
            <person name="Sletta H."/>
            <person name="Wentzel A."/>
            <person name="Liles M.R."/>
        </authorList>
    </citation>
    <scope>NUCLEOTIDE SEQUENCE</scope>
    <source>
        <strain evidence="3">DSM 41794</strain>
    </source>
</reference>
<proteinExistence type="predicted"/>
<dbReference type="AlphaFoldDB" id="A0A939JP03"/>
<dbReference type="Gene3D" id="3.90.1170.50">
    <property type="entry name" value="Aldehyde oxidase/xanthine dehydrogenase, a/b hammerhead"/>
    <property type="match status" value="1"/>
</dbReference>
<evidence type="ECO:0000313" key="3">
    <source>
        <dbReference type="EMBL" id="MBO0518314.1"/>
    </source>
</evidence>